<keyword evidence="2" id="KW-0560">Oxidoreductase</keyword>
<comment type="similarity">
    <text evidence="1">Belongs to the short-chain dehydrogenases/reductases (SDR) family.</text>
</comment>
<dbReference type="GO" id="GO:0016020">
    <property type="term" value="C:membrane"/>
    <property type="evidence" value="ECO:0007669"/>
    <property type="project" value="TreeGrafter"/>
</dbReference>
<evidence type="ECO:0000256" key="1">
    <source>
        <dbReference type="ARBA" id="ARBA00006484"/>
    </source>
</evidence>
<feature type="transmembrane region" description="Helical" evidence="3">
    <location>
        <begin position="230"/>
        <end position="251"/>
    </location>
</feature>
<sequence length="259" mass="27438">MTRFNSIVITGASSGIGAALALDYAAPGVTLALLGRDSERLAAVVAACQKRGAIVSARQIDVTDRQAVTAWLTEFDDASPIDLVIANAGISPDVENAHLSDLTLAHETMAVNVGGMFNTILPLLPRLVARGRGQIAIMASLAGFVGLPYAATYNASKAAVRVWGESLQYSLGPYGVGVTVVCPGFVTSRITERWPYVMPFLMPAERASSLIRRGIAQNYARIAFPLPLKIAIWAVGLLPAGIASSLIRLTARQRRSIAH</sequence>
<accession>A0A1T4SCI8</accession>
<keyword evidence="3" id="KW-0472">Membrane</keyword>
<dbReference type="PANTHER" id="PTHR44196">
    <property type="entry name" value="DEHYDROGENASE/REDUCTASE SDR FAMILY MEMBER 7B"/>
    <property type="match status" value="1"/>
</dbReference>
<dbReference type="InterPro" id="IPR002347">
    <property type="entry name" value="SDR_fam"/>
</dbReference>
<evidence type="ECO:0000256" key="2">
    <source>
        <dbReference type="ARBA" id="ARBA00023002"/>
    </source>
</evidence>
<keyword evidence="5" id="KW-1185">Reference proteome</keyword>
<evidence type="ECO:0000256" key="3">
    <source>
        <dbReference type="SAM" id="Phobius"/>
    </source>
</evidence>
<dbReference type="Gene3D" id="3.40.50.720">
    <property type="entry name" value="NAD(P)-binding Rossmann-like Domain"/>
    <property type="match status" value="1"/>
</dbReference>
<organism evidence="4 5">
    <name type="scientific">Enhydrobacter aerosaccus</name>
    <dbReference type="NCBI Taxonomy" id="225324"/>
    <lineage>
        <taxon>Bacteria</taxon>
        <taxon>Pseudomonadati</taxon>
        <taxon>Pseudomonadota</taxon>
        <taxon>Alphaproteobacteria</taxon>
        <taxon>Hyphomicrobiales</taxon>
        <taxon>Enhydrobacter</taxon>
    </lineage>
</organism>
<dbReference type="PROSITE" id="PS00061">
    <property type="entry name" value="ADH_SHORT"/>
    <property type="match status" value="1"/>
</dbReference>
<dbReference type="PANTHER" id="PTHR44196:SF1">
    <property type="entry name" value="DEHYDROGENASE_REDUCTASE SDR FAMILY MEMBER 7B"/>
    <property type="match status" value="1"/>
</dbReference>
<dbReference type="PRINTS" id="PR00081">
    <property type="entry name" value="GDHRDH"/>
</dbReference>
<name>A0A1T4SCI8_9HYPH</name>
<keyword evidence="3" id="KW-0812">Transmembrane</keyword>
<dbReference type="Pfam" id="PF00106">
    <property type="entry name" value="adh_short"/>
    <property type="match status" value="1"/>
</dbReference>
<dbReference type="EMBL" id="FUWJ01000007">
    <property type="protein sequence ID" value="SKA25895.1"/>
    <property type="molecule type" value="Genomic_DNA"/>
</dbReference>
<dbReference type="GO" id="GO:0016491">
    <property type="term" value="F:oxidoreductase activity"/>
    <property type="evidence" value="ECO:0007669"/>
    <property type="project" value="UniProtKB-KW"/>
</dbReference>
<reference evidence="5" key="1">
    <citation type="submission" date="2017-02" db="EMBL/GenBank/DDBJ databases">
        <authorList>
            <person name="Varghese N."/>
            <person name="Submissions S."/>
        </authorList>
    </citation>
    <scope>NUCLEOTIDE SEQUENCE [LARGE SCALE GENOMIC DNA]</scope>
    <source>
        <strain evidence="5">ATCC 27094</strain>
    </source>
</reference>
<dbReference type="STRING" id="225324.SAMN02745126_04579"/>
<dbReference type="OrthoDB" id="335726at2"/>
<protein>
    <submittedName>
        <fullName evidence="4">Short-chain dehydrogenase</fullName>
    </submittedName>
</protein>
<dbReference type="AlphaFoldDB" id="A0A1T4SCI8"/>
<dbReference type="Proteomes" id="UP000190092">
    <property type="component" value="Unassembled WGS sequence"/>
</dbReference>
<dbReference type="InterPro" id="IPR036291">
    <property type="entry name" value="NAD(P)-bd_dom_sf"/>
</dbReference>
<dbReference type="InterPro" id="IPR020904">
    <property type="entry name" value="Sc_DH/Rdtase_CS"/>
</dbReference>
<evidence type="ECO:0000313" key="4">
    <source>
        <dbReference type="EMBL" id="SKA25895.1"/>
    </source>
</evidence>
<dbReference type="RefSeq" id="WP_085936228.1">
    <property type="nucleotide sequence ID" value="NZ_FUWJ01000007.1"/>
</dbReference>
<proteinExistence type="inferred from homology"/>
<dbReference type="SUPFAM" id="SSF51735">
    <property type="entry name" value="NAD(P)-binding Rossmann-fold domains"/>
    <property type="match status" value="1"/>
</dbReference>
<gene>
    <name evidence="4" type="ORF">SAMN02745126_04579</name>
</gene>
<keyword evidence="3" id="KW-1133">Transmembrane helix</keyword>
<evidence type="ECO:0000313" key="5">
    <source>
        <dbReference type="Proteomes" id="UP000190092"/>
    </source>
</evidence>